<proteinExistence type="predicted"/>
<dbReference type="SMART" id="SM00137">
    <property type="entry name" value="MAM"/>
    <property type="match status" value="3"/>
</dbReference>
<evidence type="ECO:0000259" key="2">
    <source>
        <dbReference type="PROSITE" id="PS50060"/>
    </source>
</evidence>
<dbReference type="OMA" id="CRGHCTF"/>
<dbReference type="InterPro" id="IPR000998">
    <property type="entry name" value="MAM_dom"/>
</dbReference>
<name>A0A7M7T2W2_STRPU</name>
<evidence type="ECO:0000256" key="1">
    <source>
        <dbReference type="ARBA" id="ARBA00022737"/>
    </source>
</evidence>
<dbReference type="Pfam" id="PF00629">
    <property type="entry name" value="MAM"/>
    <property type="match status" value="3"/>
</dbReference>
<accession>A0A7M7T2W2</accession>
<evidence type="ECO:0000313" key="4">
    <source>
        <dbReference type="Proteomes" id="UP000007110"/>
    </source>
</evidence>
<feature type="domain" description="MAM" evidence="2">
    <location>
        <begin position="420"/>
        <end position="545"/>
    </location>
</feature>
<keyword evidence="4" id="KW-1185">Reference proteome</keyword>
<dbReference type="GO" id="GO:0016020">
    <property type="term" value="C:membrane"/>
    <property type="evidence" value="ECO:0007669"/>
    <property type="project" value="InterPro"/>
</dbReference>
<feature type="domain" description="MAM" evidence="2">
    <location>
        <begin position="69"/>
        <end position="235"/>
    </location>
</feature>
<dbReference type="InterPro" id="IPR051560">
    <property type="entry name" value="MAM_domain-containing"/>
</dbReference>
<dbReference type="PRINTS" id="PR00020">
    <property type="entry name" value="MAMDOMAIN"/>
</dbReference>
<dbReference type="EnsemblMetazoa" id="XM_030994059">
    <property type="protein sequence ID" value="XP_030849919"/>
    <property type="gene ID" value="LOC105442403"/>
</dbReference>
<reference evidence="4" key="1">
    <citation type="submission" date="2015-02" db="EMBL/GenBank/DDBJ databases">
        <title>Genome sequencing for Strongylocentrotus purpuratus.</title>
        <authorList>
            <person name="Murali S."/>
            <person name="Liu Y."/>
            <person name="Vee V."/>
            <person name="English A."/>
            <person name="Wang M."/>
            <person name="Skinner E."/>
            <person name="Han Y."/>
            <person name="Muzny D.M."/>
            <person name="Worley K.C."/>
            <person name="Gibbs R.A."/>
        </authorList>
    </citation>
    <scope>NUCLEOTIDE SEQUENCE</scope>
</reference>
<organism evidence="3 4">
    <name type="scientific">Strongylocentrotus purpuratus</name>
    <name type="common">Purple sea urchin</name>
    <dbReference type="NCBI Taxonomy" id="7668"/>
    <lineage>
        <taxon>Eukaryota</taxon>
        <taxon>Metazoa</taxon>
        <taxon>Echinodermata</taxon>
        <taxon>Eleutherozoa</taxon>
        <taxon>Echinozoa</taxon>
        <taxon>Echinoidea</taxon>
        <taxon>Euechinoidea</taxon>
        <taxon>Echinacea</taxon>
        <taxon>Camarodonta</taxon>
        <taxon>Echinidea</taxon>
        <taxon>Strongylocentrotidae</taxon>
        <taxon>Strongylocentrotus</taxon>
    </lineage>
</organism>
<dbReference type="InterPro" id="IPR013320">
    <property type="entry name" value="ConA-like_dom_sf"/>
</dbReference>
<dbReference type="RefSeq" id="XP_030849919.1">
    <property type="nucleotide sequence ID" value="XM_030994059.1"/>
</dbReference>
<dbReference type="OrthoDB" id="412155at2759"/>
<dbReference type="GeneID" id="105442403"/>
<dbReference type="Gene3D" id="2.60.120.200">
    <property type="match status" value="4"/>
</dbReference>
<protein>
    <recommendedName>
        <fullName evidence="2">MAM domain-containing protein</fullName>
    </recommendedName>
</protein>
<dbReference type="AlphaFoldDB" id="A0A7M7T2W2"/>
<dbReference type="InParanoid" id="A0A7M7T2W2"/>
<dbReference type="Proteomes" id="UP000007110">
    <property type="component" value="Unassembled WGS sequence"/>
</dbReference>
<sequence length="554" mass="62253">MLVSEVALFGNNRQEVLTTHLYDQGDEWHEGAVQIGLQEYDLLIVGILGDDGQRDIAIDAISMTRTSCEDCDFETDFCGWINAENGRDELNWQRLSGPTTTTITGPQYDHTTLSDSGFYIYIDGSFPSQPGYMAKISSTVSLVTNDHTCFSFWYMMYGQDVGELQLIKTEAGMEAMVWRLTGEQNDDDTVWKQGKIQYSDKQDRVKMEFVGVIGPGHQSDIALDDIRLIPGECDTYPPEAAVLPTTTPVPPTTPPPSGTQSCDFERDFCDFVQATDDDFDWRREQGSTLTSNTGPSADHTVGDALGYYIYTESTFFINRKHRLESRLFPVTMTSCVTFWFHMWGTTMGELNVYGKEGSDLGPVLWTKQGSQGNQWFEAQVQYIPNTNYMIVFEGLTGPGQESDMAVDDIDINPGRCPVTDLCTFENPDLCNYMQDPQDDYDWSWASGPTPTFYTGPSNDVTYGTSSGHYVYASAVERLPGDQARLQSKEILYDADHPQLCASFYYHMFGSEMGTLNVLIKEMGTLNVLIKEVRGHSIIICSDQRWVLSMSFSKR</sequence>
<keyword evidence="1" id="KW-0677">Repeat</keyword>
<dbReference type="PANTHER" id="PTHR23282">
    <property type="entry name" value="APICAL ENDOSOMAL GLYCOPROTEIN PRECURSOR"/>
    <property type="match status" value="1"/>
</dbReference>
<dbReference type="FunFam" id="2.60.120.200:FF:000128">
    <property type="entry name" value="enteropeptidase isoform X2"/>
    <property type="match status" value="1"/>
</dbReference>
<dbReference type="PANTHER" id="PTHR23282:SF101">
    <property type="entry name" value="MAM DOMAIN-CONTAINING PROTEIN"/>
    <property type="match status" value="1"/>
</dbReference>
<dbReference type="KEGG" id="spu:105442403"/>
<feature type="domain" description="MAM" evidence="2">
    <location>
        <begin position="260"/>
        <end position="418"/>
    </location>
</feature>
<dbReference type="CDD" id="cd06263">
    <property type="entry name" value="MAM"/>
    <property type="match status" value="3"/>
</dbReference>
<reference evidence="3" key="2">
    <citation type="submission" date="2021-01" db="UniProtKB">
        <authorList>
            <consortium name="EnsemblMetazoa"/>
        </authorList>
    </citation>
    <scope>IDENTIFICATION</scope>
</reference>
<dbReference type="PROSITE" id="PS50060">
    <property type="entry name" value="MAM_2"/>
    <property type="match status" value="3"/>
</dbReference>
<evidence type="ECO:0000313" key="3">
    <source>
        <dbReference type="EnsemblMetazoa" id="XP_030849919"/>
    </source>
</evidence>
<dbReference type="SUPFAM" id="SSF49899">
    <property type="entry name" value="Concanavalin A-like lectins/glucanases"/>
    <property type="match status" value="3"/>
</dbReference>